<feature type="domain" description="NR LBD" evidence="4">
    <location>
        <begin position="182"/>
        <end position="440"/>
    </location>
</feature>
<proteinExistence type="predicted"/>
<dbReference type="Pfam" id="PF00104">
    <property type="entry name" value="Hormone_recep"/>
    <property type="match status" value="1"/>
</dbReference>
<reference evidence="5" key="1">
    <citation type="submission" date="2023-06" db="EMBL/GenBank/DDBJ databases">
        <authorList>
            <person name="Delattre M."/>
        </authorList>
    </citation>
    <scope>NUCLEOTIDE SEQUENCE</scope>
    <source>
        <strain evidence="5">AF72</strain>
    </source>
</reference>
<dbReference type="PANTHER" id="PTHR46011:SF24">
    <property type="entry name" value="NUCLEAR HORMONE RECEPTOR FAMILY MEMBER NHR-80"/>
    <property type="match status" value="1"/>
</dbReference>
<keyword evidence="6" id="KW-1185">Reference proteome</keyword>
<dbReference type="Proteomes" id="UP001177023">
    <property type="component" value="Unassembled WGS sequence"/>
</dbReference>
<dbReference type="Gene3D" id="1.10.565.10">
    <property type="entry name" value="Retinoid X Receptor"/>
    <property type="match status" value="1"/>
</dbReference>
<evidence type="ECO:0000313" key="6">
    <source>
        <dbReference type="Proteomes" id="UP001177023"/>
    </source>
</evidence>
<dbReference type="PROSITE" id="PS51843">
    <property type="entry name" value="NR_LBD"/>
    <property type="match status" value="1"/>
</dbReference>
<evidence type="ECO:0000259" key="4">
    <source>
        <dbReference type="PROSITE" id="PS51843"/>
    </source>
</evidence>
<dbReference type="SMART" id="SM00430">
    <property type="entry name" value="HOLI"/>
    <property type="match status" value="1"/>
</dbReference>
<comment type="caution">
    <text evidence="5">The sequence shown here is derived from an EMBL/GenBank/DDBJ whole genome shotgun (WGS) entry which is preliminary data.</text>
</comment>
<keyword evidence="3" id="KW-0675">Receptor</keyword>
<keyword evidence="1" id="KW-0805">Transcription regulation</keyword>
<organism evidence="5 6">
    <name type="scientific">Mesorhabditis spiculigera</name>
    <dbReference type="NCBI Taxonomy" id="96644"/>
    <lineage>
        <taxon>Eukaryota</taxon>
        <taxon>Metazoa</taxon>
        <taxon>Ecdysozoa</taxon>
        <taxon>Nematoda</taxon>
        <taxon>Chromadorea</taxon>
        <taxon>Rhabditida</taxon>
        <taxon>Rhabditina</taxon>
        <taxon>Rhabditomorpha</taxon>
        <taxon>Rhabditoidea</taxon>
        <taxon>Rhabditidae</taxon>
        <taxon>Mesorhabditinae</taxon>
        <taxon>Mesorhabditis</taxon>
    </lineage>
</organism>
<evidence type="ECO:0000256" key="2">
    <source>
        <dbReference type="ARBA" id="ARBA00023163"/>
    </source>
</evidence>
<dbReference type="SUPFAM" id="SSF48508">
    <property type="entry name" value="Nuclear receptor ligand-binding domain"/>
    <property type="match status" value="1"/>
</dbReference>
<evidence type="ECO:0000256" key="3">
    <source>
        <dbReference type="ARBA" id="ARBA00023170"/>
    </source>
</evidence>
<dbReference type="PANTHER" id="PTHR46011">
    <property type="entry name" value="NUCLEAR HORMONE RECEPTOR FAMILY MEMBER NHR-86-RELATED"/>
    <property type="match status" value="1"/>
</dbReference>
<dbReference type="InterPro" id="IPR000536">
    <property type="entry name" value="Nucl_hrmn_rcpt_lig-bd"/>
</dbReference>
<keyword evidence="2" id="KW-0804">Transcription</keyword>
<name>A0AA36D442_9BILA</name>
<accession>A0AA36D442</accession>
<protein>
    <recommendedName>
        <fullName evidence="4">NR LBD domain-containing protein</fullName>
    </recommendedName>
</protein>
<evidence type="ECO:0000256" key="1">
    <source>
        <dbReference type="ARBA" id="ARBA00023015"/>
    </source>
</evidence>
<sequence length="449" mass="50937">MALNAPLLIMDAADSSLDQKTKKVQFDNALFAKLEPPVFILEGKLAQHVPHFLAVRSKDPKAGRSFATKSGIERNKSFGRMEPYSETEEQDDVDQYVPLNERAGPISVKEEKPPTPLYMEPQRAGCIAYTGSPKNPYDVSAPSSVKSLFIATPSDACVLNSGPATPLPAPLPKTNTTSIKDPLQLLIQEEMRLGERRRIIFCDRPVDNLLGQNQHSPYTKEEIRPLVFQEFRRSMRTHILFMYEWLQAWPDYATLSNKDKVSFLRKCVLLHTILDPVYISLQCGWPDKFVMQNGGYVSCKEDCDDGWRDEKEISSHTKKMIYKPLLERIMQDIMKPLLQFGITFEEFVALKGLVSFQGAIENVSAEGRPVLKCQLDGIISSLHKFYLERGEPPAERLGSIILLLSSILTAGLDWVESHRTIEFFDLWDLDSLLRQLLNLDAIFQKSLDQ</sequence>
<gene>
    <name evidence="5" type="ORF">MSPICULIGERA_LOCUS18912</name>
</gene>
<dbReference type="AlphaFoldDB" id="A0AA36D442"/>
<dbReference type="EMBL" id="CATQJA010002662">
    <property type="protein sequence ID" value="CAJ0580723.1"/>
    <property type="molecule type" value="Genomic_DNA"/>
</dbReference>
<dbReference type="InterPro" id="IPR035500">
    <property type="entry name" value="NHR-like_dom_sf"/>
</dbReference>
<evidence type="ECO:0000313" key="5">
    <source>
        <dbReference type="EMBL" id="CAJ0580723.1"/>
    </source>
</evidence>
<feature type="non-terminal residue" evidence="5">
    <location>
        <position position="1"/>
    </location>
</feature>